<dbReference type="Proteomes" id="UP001420932">
    <property type="component" value="Unassembled WGS sequence"/>
</dbReference>
<accession>A0AAP0JLG8</accession>
<dbReference type="InterPro" id="IPR007201">
    <property type="entry name" value="Mei2-like_Rrm_C"/>
</dbReference>
<evidence type="ECO:0000313" key="5">
    <source>
        <dbReference type="Proteomes" id="UP001420932"/>
    </source>
</evidence>
<reference evidence="4 5" key="1">
    <citation type="submission" date="2024-01" db="EMBL/GenBank/DDBJ databases">
        <title>Genome assemblies of Stephania.</title>
        <authorList>
            <person name="Yang L."/>
        </authorList>
    </citation>
    <scope>NUCLEOTIDE SEQUENCE [LARGE SCALE GENOMIC DNA]</scope>
    <source>
        <strain evidence="4">YNDBR</strain>
        <tissue evidence="4">Leaf</tissue>
    </source>
</reference>
<dbReference type="Gene3D" id="3.30.70.330">
    <property type="match status" value="1"/>
</dbReference>
<evidence type="ECO:0000313" key="4">
    <source>
        <dbReference type="EMBL" id="KAK9136266.1"/>
    </source>
</evidence>
<dbReference type="PANTHER" id="PTHR23189">
    <property type="entry name" value="RNA RECOGNITION MOTIF-CONTAINING"/>
    <property type="match status" value="1"/>
</dbReference>
<gene>
    <name evidence="4" type="ORF">Syun_015596</name>
</gene>
<name>A0AAP0JLG8_9MAGN</name>
<feature type="region of interest" description="Disordered" evidence="2">
    <location>
        <begin position="1"/>
        <end position="23"/>
    </location>
</feature>
<dbReference type="GO" id="GO:0003723">
    <property type="term" value="F:RNA binding"/>
    <property type="evidence" value="ECO:0007669"/>
    <property type="project" value="UniProtKB-KW"/>
</dbReference>
<proteinExistence type="predicted"/>
<comment type="caution">
    <text evidence="4">The sequence shown here is derived from an EMBL/GenBank/DDBJ whole genome shotgun (WGS) entry which is preliminary data.</text>
</comment>
<dbReference type="EMBL" id="JBBNAF010000006">
    <property type="protein sequence ID" value="KAK9136266.1"/>
    <property type="molecule type" value="Genomic_DNA"/>
</dbReference>
<evidence type="ECO:0000256" key="1">
    <source>
        <dbReference type="ARBA" id="ARBA00022884"/>
    </source>
</evidence>
<dbReference type="Pfam" id="PF04059">
    <property type="entry name" value="RRM_2"/>
    <property type="match status" value="1"/>
</dbReference>
<feature type="compositionally biased region" description="Low complexity" evidence="2">
    <location>
        <begin position="14"/>
        <end position="23"/>
    </location>
</feature>
<dbReference type="InterPro" id="IPR012677">
    <property type="entry name" value="Nucleotide-bd_a/b_plait_sf"/>
</dbReference>
<evidence type="ECO:0000259" key="3">
    <source>
        <dbReference type="Pfam" id="PF04059"/>
    </source>
</evidence>
<feature type="domain" description="Mei2-like C-terminal RNA recognition motif" evidence="3">
    <location>
        <begin position="238"/>
        <end position="308"/>
    </location>
</feature>
<organism evidence="4 5">
    <name type="scientific">Stephania yunnanensis</name>
    <dbReference type="NCBI Taxonomy" id="152371"/>
    <lineage>
        <taxon>Eukaryota</taxon>
        <taxon>Viridiplantae</taxon>
        <taxon>Streptophyta</taxon>
        <taxon>Embryophyta</taxon>
        <taxon>Tracheophyta</taxon>
        <taxon>Spermatophyta</taxon>
        <taxon>Magnoliopsida</taxon>
        <taxon>Ranunculales</taxon>
        <taxon>Menispermaceae</taxon>
        <taxon>Menispermoideae</taxon>
        <taxon>Cissampelideae</taxon>
        <taxon>Stephania</taxon>
    </lineage>
</organism>
<keyword evidence="5" id="KW-1185">Reference proteome</keyword>
<keyword evidence="1" id="KW-0694">RNA-binding</keyword>
<dbReference type="SUPFAM" id="SSF54928">
    <property type="entry name" value="RNA-binding domain, RBD"/>
    <property type="match status" value="1"/>
</dbReference>
<dbReference type="InterPro" id="IPR035979">
    <property type="entry name" value="RBD_domain_sf"/>
</dbReference>
<sequence>MSILNASAREFMPTSSSSPVNTTYSSTTSAIIPYNTTNTYHQSSSTSTYQSLVFYPFYHHYPTYGNFSSRFYPLLQAPSQAVTYCTTSSPQWQQLIMPSNSDDCAVHHDHEEAQVVDKEVVSVKVMSSRVSRPGRVVKGERFREIVSGGVDRPVVWKAKGLKGPEKVAKSVLLESASSLYKKSSGGIQSDGTSTTVMIRNIPNKYTVMLLELLDKHCEEENQRVHVENCDGINGNTSISAYDFVYLPIDFGTKCNKGYAFVNFTNPNAAYKSFVAFQHKRWNILNSRKICEITYARLQGKDELVKHFQKSIFACEEEEFLPICFDPHCDGSPKSRENAETRVVGRRVLGTRLYVHVKVVVVLCEGCVAGEVVDNTT</sequence>
<evidence type="ECO:0000256" key="2">
    <source>
        <dbReference type="SAM" id="MobiDB-lite"/>
    </source>
</evidence>
<protein>
    <recommendedName>
        <fullName evidence="3">Mei2-like C-terminal RNA recognition motif domain-containing protein</fullName>
    </recommendedName>
</protein>
<dbReference type="AlphaFoldDB" id="A0AAP0JLG8"/>